<keyword evidence="2" id="KW-0812">Transmembrane</keyword>
<evidence type="ECO:0000256" key="2">
    <source>
        <dbReference type="SAM" id="Phobius"/>
    </source>
</evidence>
<keyword evidence="4" id="KW-1185">Reference proteome</keyword>
<dbReference type="RefSeq" id="WP_106764510.1">
    <property type="nucleotide sequence ID" value="NZ_PXNP01000104.1"/>
</dbReference>
<accession>A0A2T1K4R7</accession>
<evidence type="ECO:0000313" key="3">
    <source>
        <dbReference type="EMBL" id="PSF05087.1"/>
    </source>
</evidence>
<gene>
    <name evidence="3" type="ORF">C7H09_15895</name>
</gene>
<comment type="caution">
    <text evidence="3">The sequence shown here is derived from an EMBL/GenBank/DDBJ whole genome shotgun (WGS) entry which is preliminary data.</text>
</comment>
<keyword evidence="2" id="KW-1133">Transmembrane helix</keyword>
<feature type="transmembrane region" description="Helical" evidence="2">
    <location>
        <begin position="14"/>
        <end position="44"/>
    </location>
</feature>
<feature type="compositionally biased region" description="Polar residues" evidence="1">
    <location>
        <begin position="168"/>
        <end position="178"/>
    </location>
</feature>
<organism evidence="3 4">
    <name type="scientific">Marinobacter fuscus</name>
    <dbReference type="NCBI Taxonomy" id="2109942"/>
    <lineage>
        <taxon>Bacteria</taxon>
        <taxon>Pseudomonadati</taxon>
        <taxon>Pseudomonadota</taxon>
        <taxon>Gammaproteobacteria</taxon>
        <taxon>Pseudomonadales</taxon>
        <taxon>Marinobacteraceae</taxon>
        <taxon>Marinobacter</taxon>
    </lineage>
</organism>
<proteinExistence type="predicted"/>
<dbReference type="AlphaFoldDB" id="A0A2T1K4R7"/>
<protein>
    <submittedName>
        <fullName evidence="3">Uncharacterized protein</fullName>
    </submittedName>
</protein>
<evidence type="ECO:0000256" key="1">
    <source>
        <dbReference type="SAM" id="MobiDB-lite"/>
    </source>
</evidence>
<sequence length="178" mass="18721">MADTSQLQSIARKAVAAVIGFILAMVLLVVLLIAGSYLLVHALILGLTPWLGQAGAMALAGVLCLLLLVGVLYRLTRQRPSGKRQKTSDGRASPVDSLRKLIRENPLEAALIAFAAGIAEQGDPRLKSLLLQGGMVLMKQGEHGWEHRDNPGDTDGVTGSSKAKEPRSSQGNGPASGH</sequence>
<reference evidence="3 4" key="1">
    <citation type="submission" date="2018-03" db="EMBL/GenBank/DDBJ databases">
        <title>Marinobacter brunus sp. nov., a marine bacterium of Gamma-proteobacteria isolated from the surface seawater of the South China Sea.</title>
        <authorList>
            <person name="Cheng H."/>
            <person name="Wu Y.-H."/>
            <person name="Xamxidin M."/>
            <person name="Xu X.-W."/>
        </authorList>
    </citation>
    <scope>NUCLEOTIDE SEQUENCE [LARGE SCALE GENOMIC DNA]</scope>
    <source>
        <strain evidence="3 4">NH169-3</strain>
    </source>
</reference>
<keyword evidence="2" id="KW-0472">Membrane</keyword>
<name>A0A2T1K4R7_9GAMM</name>
<evidence type="ECO:0000313" key="4">
    <source>
        <dbReference type="Proteomes" id="UP000239866"/>
    </source>
</evidence>
<feature type="region of interest" description="Disordered" evidence="1">
    <location>
        <begin position="143"/>
        <end position="178"/>
    </location>
</feature>
<dbReference type="Proteomes" id="UP000239866">
    <property type="component" value="Unassembled WGS sequence"/>
</dbReference>
<dbReference type="EMBL" id="PXNP01000104">
    <property type="protein sequence ID" value="PSF05087.1"/>
    <property type="molecule type" value="Genomic_DNA"/>
</dbReference>
<feature type="transmembrane region" description="Helical" evidence="2">
    <location>
        <begin position="50"/>
        <end position="75"/>
    </location>
</feature>
<dbReference type="OrthoDB" id="6369388at2"/>